<evidence type="ECO:0000256" key="8">
    <source>
        <dbReference type="ARBA" id="ARBA00043971"/>
    </source>
</evidence>
<keyword evidence="5 10" id="KW-0175">Coiled coil</keyword>
<feature type="compositionally biased region" description="Basic and acidic residues" evidence="11">
    <location>
        <begin position="293"/>
        <end position="309"/>
    </location>
</feature>
<feature type="coiled-coil region" evidence="10">
    <location>
        <begin position="480"/>
        <end position="514"/>
    </location>
</feature>
<evidence type="ECO:0000256" key="3">
    <source>
        <dbReference type="ARBA" id="ARBA00022490"/>
    </source>
</evidence>
<dbReference type="Pfam" id="PF10243">
    <property type="entry name" value="MIP-T3"/>
    <property type="match status" value="1"/>
</dbReference>
<dbReference type="STRING" id="45882.A0A0V1D9U7"/>
<feature type="region of interest" description="Disordered" evidence="11">
    <location>
        <begin position="147"/>
        <end position="247"/>
    </location>
</feature>
<evidence type="ECO:0000256" key="9">
    <source>
        <dbReference type="ARBA" id="ARBA00070492"/>
    </source>
</evidence>
<feature type="domain" description="TRAF3-interacting protein 1 N-terminal" evidence="12">
    <location>
        <begin position="34"/>
        <end position="144"/>
    </location>
</feature>
<dbReference type="PANTHER" id="PTHR31363">
    <property type="entry name" value="TRAF3-INTERACTING PROTEIN 1"/>
    <property type="match status" value="1"/>
</dbReference>
<gene>
    <name evidence="14" type="primary">TRAF3IP1</name>
    <name evidence="14" type="ORF">T03_17360</name>
</gene>
<dbReference type="GO" id="GO:0008017">
    <property type="term" value="F:microtubule binding"/>
    <property type="evidence" value="ECO:0007669"/>
    <property type="project" value="InterPro"/>
</dbReference>
<evidence type="ECO:0000256" key="7">
    <source>
        <dbReference type="ARBA" id="ARBA00023273"/>
    </source>
</evidence>
<evidence type="ECO:0000313" key="14">
    <source>
        <dbReference type="EMBL" id="KRY57779.1"/>
    </source>
</evidence>
<keyword evidence="7" id="KW-0966">Cell projection</keyword>
<comment type="subcellular location">
    <subcellularLocation>
        <location evidence="2">Cytoplasm</location>
        <location evidence="2">Cytoskeleton</location>
        <location evidence="2">Cilium axoneme</location>
    </subcellularLocation>
    <subcellularLocation>
        <location evidence="1">Cytoplasm</location>
        <location evidence="1">Cytoskeleton</location>
        <location evidence="1">Cilium basal body</location>
    </subcellularLocation>
</comment>
<dbReference type="GO" id="GO:0030992">
    <property type="term" value="C:intraciliary transport particle B"/>
    <property type="evidence" value="ECO:0007669"/>
    <property type="project" value="TreeGrafter"/>
</dbReference>
<dbReference type="Proteomes" id="UP000054653">
    <property type="component" value="Unassembled WGS sequence"/>
</dbReference>
<dbReference type="InterPro" id="IPR041476">
    <property type="entry name" value="TRAF3IP1_C"/>
</dbReference>
<dbReference type="PANTHER" id="PTHR31363:SF0">
    <property type="entry name" value="TRAF3-INTERACTING PROTEIN 1"/>
    <property type="match status" value="1"/>
</dbReference>
<dbReference type="GO" id="GO:0042073">
    <property type="term" value="P:intraciliary transport"/>
    <property type="evidence" value="ECO:0007669"/>
    <property type="project" value="TreeGrafter"/>
</dbReference>
<keyword evidence="3" id="KW-0963">Cytoplasm</keyword>
<evidence type="ECO:0000256" key="10">
    <source>
        <dbReference type="SAM" id="Coils"/>
    </source>
</evidence>
<keyword evidence="6" id="KW-0206">Cytoskeleton</keyword>
<dbReference type="GO" id="GO:0048731">
    <property type="term" value="P:system development"/>
    <property type="evidence" value="ECO:0007669"/>
    <property type="project" value="UniProtKB-ARBA"/>
</dbReference>
<dbReference type="GO" id="GO:0060271">
    <property type="term" value="P:cilium assembly"/>
    <property type="evidence" value="ECO:0007669"/>
    <property type="project" value="TreeGrafter"/>
</dbReference>
<dbReference type="GO" id="GO:0070507">
    <property type="term" value="P:regulation of microtubule cytoskeleton organization"/>
    <property type="evidence" value="ECO:0007669"/>
    <property type="project" value="TreeGrafter"/>
</dbReference>
<dbReference type="OrthoDB" id="10258914at2759"/>
<dbReference type="InterPro" id="IPR042576">
    <property type="entry name" value="TRAF3IP1_N_sf"/>
</dbReference>
<evidence type="ECO:0000259" key="12">
    <source>
        <dbReference type="Pfam" id="PF10243"/>
    </source>
</evidence>
<dbReference type="GO" id="GO:0036064">
    <property type="term" value="C:ciliary basal body"/>
    <property type="evidence" value="ECO:0007669"/>
    <property type="project" value="TreeGrafter"/>
</dbReference>
<comment type="caution">
    <text evidence="14">The sequence shown here is derived from an EMBL/GenBank/DDBJ whole genome shotgun (WGS) entry which is preliminary data.</text>
</comment>
<dbReference type="EMBL" id="JYDI01000027">
    <property type="protein sequence ID" value="KRY57779.1"/>
    <property type="molecule type" value="Genomic_DNA"/>
</dbReference>
<name>A0A0V1D9U7_TRIBR</name>
<keyword evidence="15" id="KW-1185">Reference proteome</keyword>
<dbReference type="InterPro" id="IPR018799">
    <property type="entry name" value="TRAF3IP1"/>
</dbReference>
<organism evidence="14 15">
    <name type="scientific">Trichinella britovi</name>
    <name type="common">Parasitic roundworm</name>
    <dbReference type="NCBI Taxonomy" id="45882"/>
    <lineage>
        <taxon>Eukaryota</taxon>
        <taxon>Metazoa</taxon>
        <taxon>Ecdysozoa</taxon>
        <taxon>Nematoda</taxon>
        <taxon>Enoplea</taxon>
        <taxon>Dorylaimia</taxon>
        <taxon>Trichinellida</taxon>
        <taxon>Trichinellidae</taxon>
        <taxon>Trichinella</taxon>
    </lineage>
</organism>
<feature type="domain" description="TRAF3-interacting protein 1 C-terminal" evidence="13">
    <location>
        <begin position="381"/>
        <end position="526"/>
    </location>
</feature>
<evidence type="ECO:0000256" key="1">
    <source>
        <dbReference type="ARBA" id="ARBA00004120"/>
    </source>
</evidence>
<feature type="compositionally biased region" description="Basic and acidic residues" evidence="11">
    <location>
        <begin position="213"/>
        <end position="247"/>
    </location>
</feature>
<comment type="similarity">
    <text evidence="8">Belongs to the TRAF3IP1 family.</text>
</comment>
<proteinExistence type="inferred from homology"/>
<dbReference type="GO" id="GO:0005930">
    <property type="term" value="C:axoneme"/>
    <property type="evidence" value="ECO:0007669"/>
    <property type="project" value="UniProtKB-SubCell"/>
</dbReference>
<accession>A0A0V1D9U7</accession>
<evidence type="ECO:0000256" key="5">
    <source>
        <dbReference type="ARBA" id="ARBA00023054"/>
    </source>
</evidence>
<dbReference type="FunFam" id="1.10.418.50:FF:000001">
    <property type="entry name" value="TRAF3-interacting protein 1 isoform X1"/>
    <property type="match status" value="1"/>
</dbReference>
<dbReference type="Gene3D" id="1.10.418.50">
    <property type="entry name" value="Microtubule-binding protein MIP-T3"/>
    <property type="match status" value="1"/>
</dbReference>
<evidence type="ECO:0000256" key="6">
    <source>
        <dbReference type="ARBA" id="ARBA00023212"/>
    </source>
</evidence>
<feature type="compositionally biased region" description="Basic and acidic residues" evidence="11">
    <location>
        <begin position="182"/>
        <end position="198"/>
    </location>
</feature>
<protein>
    <recommendedName>
        <fullName evidence="9">TRAF3-interacting protein 1</fullName>
    </recommendedName>
</protein>
<feature type="region of interest" description="Disordered" evidence="11">
    <location>
        <begin position="272"/>
        <end position="338"/>
    </location>
</feature>
<feature type="compositionally biased region" description="Basic and acidic residues" evidence="11">
    <location>
        <begin position="147"/>
        <end position="174"/>
    </location>
</feature>
<dbReference type="GO" id="GO:0048513">
    <property type="term" value="P:animal organ development"/>
    <property type="evidence" value="ECO:0007669"/>
    <property type="project" value="UniProtKB-ARBA"/>
</dbReference>
<dbReference type="InterPro" id="IPR040468">
    <property type="entry name" value="TRAF3IP1_N"/>
</dbReference>
<sequence>MCHGNGLVARVEIHEISDLWSLKLAIMAKQDNFTHRTIKMLSPLVEKPQLTEKLLMRPPFSYLRCITTAVVRSTGFMRDLFTDDELEKAGPVSKEFKIQFLNKLISAVEKSLGRKIQAKPNKIVAGLESDRTNELLQALAEAATEYSSRKVDRRANQRSVQTKEAENAENQHAKFERRKSKLLPEDGAKAKSSVKDVKNVNQSSKVKSKNTFRNKENDAALKAAVHERRKSDAYQEDHVSAGKLSRESQMKLLASPENEEKLNMQNISVDQNSQLKSDDTNDTVAIPPVKEQTTAEEKMQNSEHVERPSSRALMSRPSTARAPPPRLASKLPPSSAEKYEPNLNLEAADFNPPDKSQADVGNLWTIADNADDKVEEEVFLENGGQLVRNILETKQKFENEIETYNTYKKPDVLLIDANQMETFKQEIASLLEQIQNCARSAQPAARILDLLLENIQQLANDWTFYSKEVNKSRNVFFSMLNGEDLAKVELEKELVSVENEIARLRLKNHEMRIAICKSDEQLRQIIEINE</sequence>
<keyword evidence="4" id="KW-0970">Cilium biogenesis/degradation</keyword>
<dbReference type="AlphaFoldDB" id="A0A0V1D9U7"/>
<evidence type="ECO:0000313" key="15">
    <source>
        <dbReference type="Proteomes" id="UP000054653"/>
    </source>
</evidence>
<reference evidence="14 15" key="1">
    <citation type="submission" date="2015-01" db="EMBL/GenBank/DDBJ databases">
        <title>Evolution of Trichinella species and genotypes.</title>
        <authorList>
            <person name="Korhonen P.K."/>
            <person name="Edoardo P."/>
            <person name="Giuseppe L.R."/>
            <person name="Gasser R.B."/>
        </authorList>
    </citation>
    <scope>NUCLEOTIDE SEQUENCE [LARGE SCALE GENOMIC DNA]</scope>
    <source>
        <strain evidence="14">ISS120</strain>
    </source>
</reference>
<evidence type="ECO:0000256" key="2">
    <source>
        <dbReference type="ARBA" id="ARBA00004430"/>
    </source>
</evidence>
<evidence type="ECO:0000256" key="4">
    <source>
        <dbReference type="ARBA" id="ARBA00022794"/>
    </source>
</evidence>
<evidence type="ECO:0000256" key="11">
    <source>
        <dbReference type="SAM" id="MobiDB-lite"/>
    </source>
</evidence>
<evidence type="ECO:0000259" key="13">
    <source>
        <dbReference type="Pfam" id="PF17749"/>
    </source>
</evidence>
<dbReference type="Pfam" id="PF17749">
    <property type="entry name" value="MIP-T3_C"/>
    <property type="match status" value="1"/>
</dbReference>